<dbReference type="Pfam" id="PF00289">
    <property type="entry name" value="Biotin_carb_N"/>
    <property type="match status" value="1"/>
</dbReference>
<dbReference type="FunFam" id="3.30.470.20:FF:000028">
    <property type="entry name" value="Methylcrotonoyl-CoA carboxylase subunit alpha, mitochondrial"/>
    <property type="match status" value="1"/>
</dbReference>
<dbReference type="InterPro" id="IPR000089">
    <property type="entry name" value="Biotin_lipoyl"/>
</dbReference>
<evidence type="ECO:0000259" key="10">
    <source>
        <dbReference type="PROSITE" id="PS50979"/>
    </source>
</evidence>
<dbReference type="GO" id="GO:0016874">
    <property type="term" value="F:ligase activity"/>
    <property type="evidence" value="ECO:0007669"/>
    <property type="project" value="UniProtKB-KW"/>
</dbReference>
<evidence type="ECO:0000259" key="9">
    <source>
        <dbReference type="PROSITE" id="PS50975"/>
    </source>
</evidence>
<keyword evidence="3 7" id="KW-0547">Nucleotide-binding</keyword>
<dbReference type="Gene3D" id="3.30.470.20">
    <property type="entry name" value="ATP-grasp fold, B domain"/>
    <property type="match status" value="1"/>
</dbReference>
<evidence type="ECO:0000259" key="8">
    <source>
        <dbReference type="PROSITE" id="PS50968"/>
    </source>
</evidence>
<comment type="cofactor">
    <cofactor evidence="1">
        <name>biotin</name>
        <dbReference type="ChEBI" id="CHEBI:57586"/>
    </cofactor>
</comment>
<evidence type="ECO:0000256" key="5">
    <source>
        <dbReference type="ARBA" id="ARBA00022946"/>
    </source>
</evidence>
<dbReference type="SUPFAM" id="SSF51230">
    <property type="entry name" value="Single hybrid motif"/>
    <property type="match status" value="1"/>
</dbReference>
<sequence>MIRSLLIPNRGEIACRIIRTARAMGIRTVAVYSDADANALHVRQADEAVHIGPSPARESYLVGDKIIAAAKATGAEAIHPGYGFLSENAAFAQAVMDAGLIWVGPNPSSITAMGLKDAAKKLMADAGVPVTPGYLGEDQSPDRLRSEADAIGYPVLIKAVAGGGGKGMRRVDRTEDFADALLSCQREAASSFGDDRVLIEKYILSPRHIEVQVFGDTHGNIVHLFERDCSLQRRHQKVIEEAPAPGMDEATREAICAAAVRAARAVDYVGAGTIEFIADASDGLRADRIWFMEMNTRLQVEHPVTEEITGVDLVEWQFRVASGEPLPKRQDELSINGWAIEARLYAEDPAKGFLPSPGRVDRLLFDYRARVESGVEEGDRVTSFYDPMIAKVICHGSSREEARAQLLHWLDSSFVGPLHTNKGFLHACLTLDAFAKGQVDTGLIERAGDALTAAPEPSPLALAAAGDRFRRDWLDEGDWDQRAFHEGMFGFRLNAQPRLSVDLFAEGKGYEVTATQQKRSTGLCSDRERDGTIVVTEHGHSHFFTLTPPVAAGAGGASDGSILSPMPGRIVSVDVAEGQAVAKGQKLLVLEAMKMEQALTAPFDGMVADLKAVAGAQVAEGVTLVRVEKAG</sequence>
<evidence type="ECO:0000313" key="12">
    <source>
        <dbReference type="Proteomes" id="UP000198281"/>
    </source>
</evidence>
<keyword evidence="12" id="KW-1185">Reference proteome</keyword>
<dbReference type="Proteomes" id="UP000198281">
    <property type="component" value="Unassembled WGS sequence"/>
</dbReference>
<dbReference type="GO" id="GO:0046872">
    <property type="term" value="F:metal ion binding"/>
    <property type="evidence" value="ECO:0007669"/>
    <property type="project" value="InterPro"/>
</dbReference>
<proteinExistence type="predicted"/>
<dbReference type="InterPro" id="IPR016185">
    <property type="entry name" value="PreATP-grasp_dom_sf"/>
</dbReference>
<evidence type="ECO:0000256" key="3">
    <source>
        <dbReference type="ARBA" id="ARBA00022741"/>
    </source>
</evidence>
<dbReference type="AlphaFoldDB" id="A0A239CBU7"/>
<dbReference type="InterPro" id="IPR011761">
    <property type="entry name" value="ATP-grasp"/>
</dbReference>
<dbReference type="FunFam" id="2.40.50.100:FF:000003">
    <property type="entry name" value="Acetyl-CoA carboxylase biotin carboxyl carrier protein"/>
    <property type="match status" value="1"/>
</dbReference>
<dbReference type="InterPro" id="IPR005479">
    <property type="entry name" value="CPAse_ATP-bd"/>
</dbReference>
<dbReference type="SUPFAM" id="SSF51246">
    <property type="entry name" value="Rudiment single hybrid motif"/>
    <property type="match status" value="1"/>
</dbReference>
<dbReference type="FunFam" id="3.30.1490.20:FF:000003">
    <property type="entry name" value="acetyl-CoA carboxylase isoform X1"/>
    <property type="match status" value="1"/>
</dbReference>
<reference evidence="12" key="1">
    <citation type="submission" date="2017-06" db="EMBL/GenBank/DDBJ databases">
        <authorList>
            <person name="Varghese N."/>
            <person name="Submissions S."/>
        </authorList>
    </citation>
    <scope>NUCLEOTIDE SEQUENCE [LARGE SCALE GENOMIC DNA]</scope>
    <source>
        <strain evidence="12">LNB2</strain>
    </source>
</reference>
<keyword evidence="5" id="KW-0809">Transit peptide</keyword>
<dbReference type="GO" id="GO:0005524">
    <property type="term" value="F:ATP binding"/>
    <property type="evidence" value="ECO:0007669"/>
    <property type="project" value="UniProtKB-UniRule"/>
</dbReference>
<dbReference type="CDD" id="cd06850">
    <property type="entry name" value="biotinyl_domain"/>
    <property type="match status" value="1"/>
</dbReference>
<dbReference type="PROSITE" id="PS00867">
    <property type="entry name" value="CPSASE_2"/>
    <property type="match status" value="1"/>
</dbReference>
<evidence type="ECO:0000256" key="1">
    <source>
        <dbReference type="ARBA" id="ARBA00001953"/>
    </source>
</evidence>
<feature type="domain" description="Lipoyl-binding" evidence="8">
    <location>
        <begin position="552"/>
        <end position="628"/>
    </location>
</feature>
<keyword evidence="2" id="KW-0436">Ligase</keyword>
<name>A0A239CBU7_9SPHN</name>
<dbReference type="InterPro" id="IPR005481">
    <property type="entry name" value="BC-like_N"/>
</dbReference>
<dbReference type="SMART" id="SM00878">
    <property type="entry name" value="Biotin_carb_C"/>
    <property type="match status" value="1"/>
</dbReference>
<dbReference type="PANTHER" id="PTHR18866:SF33">
    <property type="entry name" value="METHYLCROTONOYL-COA CARBOXYLASE SUBUNIT ALPHA, MITOCHONDRIAL-RELATED"/>
    <property type="match status" value="1"/>
</dbReference>
<dbReference type="OrthoDB" id="9763189at2"/>
<dbReference type="Pfam" id="PF02786">
    <property type="entry name" value="CPSase_L_D2"/>
    <property type="match status" value="1"/>
</dbReference>
<dbReference type="InterPro" id="IPR011764">
    <property type="entry name" value="Biotin_carboxylation_dom"/>
</dbReference>
<dbReference type="Gene3D" id="2.40.50.100">
    <property type="match status" value="1"/>
</dbReference>
<evidence type="ECO:0000256" key="2">
    <source>
        <dbReference type="ARBA" id="ARBA00022598"/>
    </source>
</evidence>
<dbReference type="PROSITE" id="PS00188">
    <property type="entry name" value="BIOTIN"/>
    <property type="match status" value="1"/>
</dbReference>
<keyword evidence="4 7" id="KW-0067">ATP-binding</keyword>
<organism evidence="11 12">
    <name type="scientific">Edaphosphingomonas laterariae</name>
    <dbReference type="NCBI Taxonomy" id="861865"/>
    <lineage>
        <taxon>Bacteria</taxon>
        <taxon>Pseudomonadati</taxon>
        <taxon>Pseudomonadota</taxon>
        <taxon>Alphaproteobacteria</taxon>
        <taxon>Sphingomonadales</taxon>
        <taxon>Rhizorhabdaceae</taxon>
        <taxon>Edaphosphingomonas</taxon>
    </lineage>
</organism>
<dbReference type="RefSeq" id="WP_089218117.1">
    <property type="nucleotide sequence ID" value="NZ_FZOS01000002.1"/>
</dbReference>
<dbReference type="Pfam" id="PF00364">
    <property type="entry name" value="Biotin_lipoyl"/>
    <property type="match status" value="1"/>
</dbReference>
<protein>
    <submittedName>
        <fullName evidence="11">3-methylcrotonyl-CoA carboxylase alpha subunit</fullName>
    </submittedName>
</protein>
<dbReference type="SUPFAM" id="SSF56059">
    <property type="entry name" value="Glutathione synthetase ATP-binding domain-like"/>
    <property type="match status" value="1"/>
</dbReference>
<dbReference type="PROSITE" id="PS50968">
    <property type="entry name" value="BIOTINYL_LIPOYL"/>
    <property type="match status" value="1"/>
</dbReference>
<dbReference type="PROSITE" id="PS50979">
    <property type="entry name" value="BC"/>
    <property type="match status" value="1"/>
</dbReference>
<dbReference type="PROSITE" id="PS50975">
    <property type="entry name" value="ATP_GRASP"/>
    <property type="match status" value="1"/>
</dbReference>
<keyword evidence="6" id="KW-0092">Biotin</keyword>
<evidence type="ECO:0000256" key="6">
    <source>
        <dbReference type="ARBA" id="ARBA00023267"/>
    </source>
</evidence>
<feature type="domain" description="Biotin carboxylation" evidence="10">
    <location>
        <begin position="1"/>
        <end position="449"/>
    </location>
</feature>
<gene>
    <name evidence="11" type="ORF">SAMN06295912_102109</name>
</gene>
<feature type="domain" description="ATP-grasp" evidence="9">
    <location>
        <begin position="120"/>
        <end position="322"/>
    </location>
</feature>
<dbReference type="InterPro" id="IPR011054">
    <property type="entry name" value="Rudment_hybrid_motif"/>
</dbReference>
<dbReference type="PANTHER" id="PTHR18866">
    <property type="entry name" value="CARBOXYLASE:PYRUVATE/ACETYL-COA/PROPIONYL-COA CARBOXYLASE"/>
    <property type="match status" value="1"/>
</dbReference>
<dbReference type="InterPro" id="IPR001882">
    <property type="entry name" value="Biotin_BS"/>
</dbReference>
<evidence type="ECO:0000256" key="7">
    <source>
        <dbReference type="PROSITE-ProRule" id="PRU00409"/>
    </source>
</evidence>
<evidence type="ECO:0000313" key="11">
    <source>
        <dbReference type="EMBL" id="SNS17439.1"/>
    </source>
</evidence>
<dbReference type="Pfam" id="PF02785">
    <property type="entry name" value="Biotin_carb_C"/>
    <property type="match status" value="1"/>
</dbReference>
<dbReference type="InterPro" id="IPR050856">
    <property type="entry name" value="Biotin_carboxylase_complex"/>
</dbReference>
<accession>A0A239CBU7</accession>
<dbReference type="SUPFAM" id="SSF52440">
    <property type="entry name" value="PreATP-grasp domain"/>
    <property type="match status" value="1"/>
</dbReference>
<evidence type="ECO:0000256" key="4">
    <source>
        <dbReference type="ARBA" id="ARBA00022840"/>
    </source>
</evidence>
<dbReference type="InterPro" id="IPR011053">
    <property type="entry name" value="Single_hybrid_motif"/>
</dbReference>
<dbReference type="FunFam" id="3.40.50.20:FF:000010">
    <property type="entry name" value="Propionyl-CoA carboxylase subunit alpha"/>
    <property type="match status" value="1"/>
</dbReference>
<dbReference type="EMBL" id="FZOS01000002">
    <property type="protein sequence ID" value="SNS17439.1"/>
    <property type="molecule type" value="Genomic_DNA"/>
</dbReference>
<dbReference type="InterPro" id="IPR005482">
    <property type="entry name" value="Biotin_COase_C"/>
</dbReference>